<proteinExistence type="predicted"/>
<evidence type="ECO:0008006" key="4">
    <source>
        <dbReference type="Google" id="ProtNLM"/>
    </source>
</evidence>
<protein>
    <recommendedName>
        <fullName evidence="4">YHS domain-containing protein</fullName>
    </recommendedName>
</protein>
<keyword evidence="1" id="KW-0732">Signal</keyword>
<dbReference type="EMBL" id="FQVK01000003">
    <property type="protein sequence ID" value="SHE51157.1"/>
    <property type="molecule type" value="Genomic_DNA"/>
</dbReference>
<dbReference type="Proteomes" id="UP000325134">
    <property type="component" value="Unassembled WGS sequence"/>
</dbReference>
<dbReference type="AlphaFoldDB" id="A0A1M4U3P1"/>
<dbReference type="NCBIfam" id="NF041384">
    <property type="entry name" value="YHS_seleno_dom"/>
    <property type="match status" value="1"/>
</dbReference>
<evidence type="ECO:0000313" key="3">
    <source>
        <dbReference type="Proteomes" id="UP000325134"/>
    </source>
</evidence>
<evidence type="ECO:0000313" key="2">
    <source>
        <dbReference type="EMBL" id="SHE51157.1"/>
    </source>
</evidence>
<sequence length="152" mass="17126">MLMLTRRSVLAGVGLSALAPSVLWAQKRAVFFATENGAMSGFDAVAYFRGGRPMRGRPDVMVMWKGAAWHFVSQEHREAFERNPRAFAPRFGGYCAFAMAHGQLSSADPTAWKIVDGRLYLTHSPVVEKIWEANMADYIRKAEVNWPDVLYR</sequence>
<accession>A0A1M4U3P1</accession>
<dbReference type="RefSeq" id="WP_149774711.1">
    <property type="nucleotide sequence ID" value="NZ_FQVK01000003.1"/>
</dbReference>
<evidence type="ECO:0000256" key="1">
    <source>
        <dbReference type="SAM" id="SignalP"/>
    </source>
</evidence>
<reference evidence="2 3" key="1">
    <citation type="submission" date="2016-11" db="EMBL/GenBank/DDBJ databases">
        <authorList>
            <person name="Varghese N."/>
            <person name="Submissions S."/>
        </authorList>
    </citation>
    <scope>NUCLEOTIDE SEQUENCE [LARGE SCALE GENOMIC DNA]</scope>
    <source>
        <strain evidence="2 3">DSM 29341</strain>
    </source>
</reference>
<feature type="chain" id="PRO_5012386495" description="YHS domain-containing protein" evidence="1">
    <location>
        <begin position="26"/>
        <end position="152"/>
    </location>
</feature>
<organism evidence="2 3">
    <name type="scientific">Ruegeria intermedia</name>
    <dbReference type="NCBI Taxonomy" id="996115"/>
    <lineage>
        <taxon>Bacteria</taxon>
        <taxon>Pseudomonadati</taxon>
        <taxon>Pseudomonadota</taxon>
        <taxon>Alphaproteobacteria</taxon>
        <taxon>Rhodobacterales</taxon>
        <taxon>Roseobacteraceae</taxon>
        <taxon>Ruegeria</taxon>
    </lineage>
</organism>
<dbReference type="OrthoDB" id="344729at2"/>
<name>A0A1M4U3P1_9RHOB</name>
<keyword evidence="3" id="KW-1185">Reference proteome</keyword>
<feature type="signal peptide" evidence="1">
    <location>
        <begin position="1"/>
        <end position="25"/>
    </location>
</feature>
<gene>
    <name evidence="2" type="ORF">SAMN05444279_103150</name>
</gene>